<protein>
    <submittedName>
        <fullName evidence="2">Uncharacterized protein</fullName>
    </submittedName>
</protein>
<feature type="non-terminal residue" evidence="2">
    <location>
        <position position="109"/>
    </location>
</feature>
<reference evidence="2 3" key="1">
    <citation type="submission" date="2019-07" db="EMBL/GenBank/DDBJ databases">
        <authorList>
            <person name="Jastrzebski P J."/>
            <person name="Paukszto L."/>
            <person name="Jastrzebski P J."/>
        </authorList>
    </citation>
    <scope>NUCLEOTIDE SEQUENCE [LARGE SCALE GENOMIC DNA]</scope>
    <source>
        <strain evidence="2 3">WMS-il1</strain>
    </source>
</reference>
<evidence type="ECO:0000313" key="2">
    <source>
        <dbReference type="EMBL" id="VUZ54302.1"/>
    </source>
</evidence>
<evidence type="ECO:0000313" key="3">
    <source>
        <dbReference type="Proteomes" id="UP000321570"/>
    </source>
</evidence>
<keyword evidence="3" id="KW-1185">Reference proteome</keyword>
<sequence length="109" mass="12425">MNSEIINMSSALQAANCKISTLETKLDEKKRIQTIVESLFHRAEKGSKATRDLAAYLENEKKSLMANNQRMELTINDLRLTCSNAEQEISKANKEIMRMRSSIAKYVKD</sequence>
<proteinExistence type="predicted"/>
<accession>A0A564Z4E1</accession>
<feature type="coiled-coil region" evidence="1">
    <location>
        <begin position="12"/>
        <end position="102"/>
    </location>
</feature>
<name>A0A564Z4E1_HYMDI</name>
<keyword evidence="1" id="KW-0175">Coiled coil</keyword>
<organism evidence="2 3">
    <name type="scientific">Hymenolepis diminuta</name>
    <name type="common">Rat tapeworm</name>
    <dbReference type="NCBI Taxonomy" id="6216"/>
    <lineage>
        <taxon>Eukaryota</taxon>
        <taxon>Metazoa</taxon>
        <taxon>Spiralia</taxon>
        <taxon>Lophotrochozoa</taxon>
        <taxon>Platyhelminthes</taxon>
        <taxon>Cestoda</taxon>
        <taxon>Eucestoda</taxon>
        <taxon>Cyclophyllidea</taxon>
        <taxon>Hymenolepididae</taxon>
        <taxon>Hymenolepis</taxon>
    </lineage>
</organism>
<dbReference type="AlphaFoldDB" id="A0A564Z4E1"/>
<evidence type="ECO:0000256" key="1">
    <source>
        <dbReference type="SAM" id="Coils"/>
    </source>
</evidence>
<dbReference type="EMBL" id="CABIJS010000632">
    <property type="protein sequence ID" value="VUZ54302.1"/>
    <property type="molecule type" value="Genomic_DNA"/>
</dbReference>
<dbReference type="Proteomes" id="UP000321570">
    <property type="component" value="Unassembled WGS sequence"/>
</dbReference>
<gene>
    <name evidence="2" type="ORF">WMSIL1_LOCUS12410</name>
</gene>